<comment type="catalytic activity">
    <reaction evidence="14">
        <text>an aromatic (S)-hydroxynitrile = an aromatic aldehyde + hydrogen cyanide</text>
        <dbReference type="Rhea" id="RHEA:54660"/>
        <dbReference type="ChEBI" id="CHEBI:18407"/>
        <dbReference type="ChEBI" id="CHEBI:33855"/>
        <dbReference type="ChEBI" id="CHEBI:138306"/>
        <dbReference type="EC" id="4.1.2.47"/>
    </reaction>
</comment>
<evidence type="ECO:0000256" key="12">
    <source>
        <dbReference type="ARBA" id="ARBA00052600"/>
    </source>
</evidence>
<feature type="domain" description="AB hydrolase-1" evidence="21">
    <location>
        <begin position="5"/>
        <end position="241"/>
    </location>
</feature>
<evidence type="ECO:0000256" key="18">
    <source>
        <dbReference type="ARBA" id="ARBA00076040"/>
    </source>
</evidence>
<dbReference type="FunFam" id="3.40.50.1820:FF:000051">
    <property type="entry name" value="(S)-hydroxynitrile lyase"/>
    <property type="match status" value="1"/>
</dbReference>
<dbReference type="GO" id="GO:0009694">
    <property type="term" value="P:jasmonic acid metabolic process"/>
    <property type="evidence" value="ECO:0007669"/>
    <property type="project" value="TreeGrafter"/>
</dbReference>
<evidence type="ECO:0000256" key="6">
    <source>
        <dbReference type="ARBA" id="ARBA00050608"/>
    </source>
</evidence>
<dbReference type="GO" id="GO:0080032">
    <property type="term" value="F:methyl jasmonate esterase activity"/>
    <property type="evidence" value="ECO:0007669"/>
    <property type="project" value="TreeGrafter"/>
</dbReference>
<comment type="catalytic activity">
    <reaction evidence="11">
        <text>3-formylthiophene + hydrogen cyanide = (2S)-2-hydroxy-2-(thiophen-3-yl)acetonitrile</text>
        <dbReference type="Rhea" id="RHEA:77459"/>
        <dbReference type="ChEBI" id="CHEBI:18407"/>
        <dbReference type="ChEBI" id="CHEBI:87611"/>
        <dbReference type="ChEBI" id="CHEBI:197333"/>
    </reaction>
</comment>
<dbReference type="EMBL" id="JAAGAX010000014">
    <property type="protein sequence ID" value="KAF2293007.1"/>
    <property type="molecule type" value="Genomic_DNA"/>
</dbReference>
<dbReference type="Proteomes" id="UP000467840">
    <property type="component" value="Chromosome 13"/>
</dbReference>
<dbReference type="SUPFAM" id="SSF53474">
    <property type="entry name" value="alpha/beta-Hydrolases"/>
    <property type="match status" value="1"/>
</dbReference>
<evidence type="ECO:0000313" key="22">
    <source>
        <dbReference type="EMBL" id="KAF2293007.1"/>
    </source>
</evidence>
<dbReference type="GO" id="GO:0080031">
    <property type="term" value="F:methyl salicylate esterase activity"/>
    <property type="evidence" value="ECO:0007669"/>
    <property type="project" value="TreeGrafter"/>
</dbReference>
<evidence type="ECO:0000256" key="2">
    <source>
        <dbReference type="ARBA" id="ARBA00050104"/>
    </source>
</evidence>
<dbReference type="GO" id="GO:0047606">
    <property type="term" value="F:(S)-hydroxynitrile lyase activity"/>
    <property type="evidence" value="ECO:0007669"/>
    <property type="project" value="UniProtKB-EC"/>
</dbReference>
<protein>
    <recommendedName>
        <fullName evidence="17">(S)-hydroxynitrile lyase</fullName>
        <ecNumber evidence="16">4.1.2.47</ecNumber>
    </recommendedName>
    <alternativeName>
        <fullName evidence="18">2-hydroxy-2-methylpropanenitrile lyase</fullName>
    </alternativeName>
    <alternativeName>
        <fullName evidence="19">Acetone cyanohydrin lyase</fullName>
    </alternativeName>
    <alternativeName>
        <fullName evidence="20">Hydroxynitrile lyase</fullName>
    </alternativeName>
</protein>
<evidence type="ECO:0000256" key="10">
    <source>
        <dbReference type="ARBA" id="ARBA00052033"/>
    </source>
</evidence>
<comment type="catalytic activity">
    <reaction evidence="13">
        <text>cyclohexanecarbaldehyde + hydrogen cyanide = (2S)-2-cyclohexyl-2-hydroxyacetonitrile</text>
        <dbReference type="Rhea" id="RHEA:77423"/>
        <dbReference type="ChEBI" id="CHEBI:18407"/>
        <dbReference type="ChEBI" id="CHEBI:197359"/>
        <dbReference type="ChEBI" id="CHEBI:197360"/>
    </reaction>
</comment>
<dbReference type="GO" id="GO:0080030">
    <property type="term" value="F:methyl indole-3-acetate esterase activity"/>
    <property type="evidence" value="ECO:0007669"/>
    <property type="project" value="TreeGrafter"/>
</dbReference>
<comment type="catalytic activity">
    <reaction evidence="2">
        <text>4-methoxybenzaldehyde + hydrogen cyanide = (2S)-2-hydroxy-2-(4-methoxyphenyl)acetonitrile</text>
        <dbReference type="Rhea" id="RHEA:77447"/>
        <dbReference type="ChEBI" id="CHEBI:18407"/>
        <dbReference type="ChEBI" id="CHEBI:28235"/>
        <dbReference type="ChEBI" id="CHEBI:197328"/>
    </reaction>
</comment>
<evidence type="ECO:0000256" key="4">
    <source>
        <dbReference type="ARBA" id="ARBA00050262"/>
    </source>
</evidence>
<evidence type="ECO:0000256" key="8">
    <source>
        <dbReference type="ARBA" id="ARBA00051735"/>
    </source>
</evidence>
<comment type="catalytic activity">
    <reaction evidence="4">
        <text>2-hydroxy-2-methylpropanenitrile = acetone + hydrogen cyanide</text>
        <dbReference type="Rhea" id="RHEA:11932"/>
        <dbReference type="ChEBI" id="CHEBI:15347"/>
        <dbReference type="ChEBI" id="CHEBI:15348"/>
        <dbReference type="ChEBI" id="CHEBI:18407"/>
    </reaction>
    <physiologicalReaction direction="left-to-right" evidence="4">
        <dbReference type="Rhea" id="RHEA:11933"/>
    </physiologicalReaction>
</comment>
<evidence type="ECO:0000256" key="20">
    <source>
        <dbReference type="ARBA" id="ARBA00079794"/>
    </source>
</evidence>
<comment type="catalytic activity">
    <reaction evidence="12">
        <text>2,2-dimethylpropanal + hydrogen cyanide = (2S)-2-hydroxy-3,3-dimethylbutanenitrile</text>
        <dbReference type="Rhea" id="RHEA:77407"/>
        <dbReference type="ChEBI" id="CHEBI:18407"/>
        <dbReference type="ChEBI" id="CHEBI:141557"/>
        <dbReference type="ChEBI" id="CHEBI:197355"/>
    </reaction>
</comment>
<evidence type="ECO:0000256" key="7">
    <source>
        <dbReference type="ARBA" id="ARBA00051647"/>
    </source>
</evidence>
<evidence type="ECO:0000256" key="14">
    <source>
        <dbReference type="ARBA" id="ARBA00052826"/>
    </source>
</evidence>
<evidence type="ECO:0000256" key="11">
    <source>
        <dbReference type="ARBA" id="ARBA00052511"/>
    </source>
</evidence>
<organism evidence="22 23">
    <name type="scientific">Hevea brasiliensis</name>
    <name type="common">Para rubber tree</name>
    <name type="synonym">Siphonia brasiliensis</name>
    <dbReference type="NCBI Taxonomy" id="3981"/>
    <lineage>
        <taxon>Eukaryota</taxon>
        <taxon>Viridiplantae</taxon>
        <taxon>Streptophyta</taxon>
        <taxon>Embryophyta</taxon>
        <taxon>Tracheophyta</taxon>
        <taxon>Spermatophyta</taxon>
        <taxon>Magnoliopsida</taxon>
        <taxon>eudicotyledons</taxon>
        <taxon>Gunneridae</taxon>
        <taxon>Pentapetalae</taxon>
        <taxon>rosids</taxon>
        <taxon>fabids</taxon>
        <taxon>Malpighiales</taxon>
        <taxon>Euphorbiaceae</taxon>
        <taxon>Crotonoideae</taxon>
        <taxon>Micrandreae</taxon>
        <taxon>Hevea</taxon>
    </lineage>
</organism>
<gene>
    <name evidence="22" type="ORF">GH714_034965</name>
</gene>
<comment type="catalytic activity">
    <reaction evidence="6">
        <text>formylthiophene + hydrogen cyanide = (2R)-2-hydroxy-2-(thiophen-2-yl)acetonitrile</text>
        <dbReference type="Rhea" id="RHEA:77455"/>
        <dbReference type="ChEBI" id="CHEBI:18407"/>
        <dbReference type="ChEBI" id="CHEBI:87301"/>
        <dbReference type="ChEBI" id="CHEBI:197332"/>
    </reaction>
</comment>
<comment type="similarity">
    <text evidence="15">Belongs to the AB hydrolase superfamily. Hydroxynitrile lyase family.</text>
</comment>
<comment type="catalytic activity">
    <reaction evidence="5">
        <text>benzaldehyde + hydrogen cyanide = (S)-mandelonitrile</text>
        <dbReference type="Rhea" id="RHEA:77427"/>
        <dbReference type="ChEBI" id="CHEBI:17169"/>
        <dbReference type="ChEBI" id="CHEBI:18407"/>
        <dbReference type="ChEBI" id="CHEBI:36941"/>
    </reaction>
</comment>
<comment type="catalytic activity">
    <reaction evidence="8">
        <text>a disubstituted aliphatic (S)-hydroxynitrile = a ketone + hydrogen cyanide</text>
        <dbReference type="Rhea" id="RHEA:56592"/>
        <dbReference type="ChEBI" id="CHEBI:17087"/>
        <dbReference type="ChEBI" id="CHEBI:18407"/>
        <dbReference type="ChEBI" id="CHEBI:140597"/>
        <dbReference type="EC" id="4.1.2.47"/>
    </reaction>
</comment>
<comment type="catalytic activity">
    <reaction evidence="7">
        <text>butan-2-one + hydrogen cyanide = 2-hydroxy-2-methylbutanenitrile</text>
        <dbReference type="Rhea" id="RHEA:77467"/>
        <dbReference type="ChEBI" id="CHEBI:18407"/>
        <dbReference type="ChEBI" id="CHEBI:28398"/>
        <dbReference type="ChEBI" id="CHEBI:60954"/>
    </reaction>
    <physiologicalReaction direction="right-to-left" evidence="7">
        <dbReference type="Rhea" id="RHEA:77469"/>
    </physiologicalReaction>
</comment>
<evidence type="ECO:0000259" key="21">
    <source>
        <dbReference type="Pfam" id="PF00561"/>
    </source>
</evidence>
<evidence type="ECO:0000256" key="9">
    <source>
        <dbReference type="ARBA" id="ARBA00051977"/>
    </source>
</evidence>
<comment type="catalytic activity">
    <reaction evidence="10">
        <text>2-methylpropanal + hydrogen cyanide = (2S)-2-hydroxy-3-methylbutanenitrile</text>
        <dbReference type="Rhea" id="RHEA:77403"/>
        <dbReference type="ChEBI" id="CHEBI:18407"/>
        <dbReference type="ChEBI" id="CHEBI:48943"/>
        <dbReference type="ChEBI" id="CHEBI:197354"/>
    </reaction>
</comment>
<name>A0A6A6KWI7_HEVBR</name>
<evidence type="ECO:0000256" key="19">
    <source>
        <dbReference type="ARBA" id="ARBA00078291"/>
    </source>
</evidence>
<dbReference type="Pfam" id="PF00561">
    <property type="entry name" value="Abhydrolase_1"/>
    <property type="match status" value="1"/>
</dbReference>
<evidence type="ECO:0000256" key="13">
    <source>
        <dbReference type="ARBA" id="ARBA00052609"/>
    </source>
</evidence>
<dbReference type="Gene3D" id="3.40.50.1820">
    <property type="entry name" value="alpha/beta hydrolase"/>
    <property type="match status" value="1"/>
</dbReference>
<dbReference type="AlphaFoldDB" id="A0A6A6KWI7"/>
<keyword evidence="1" id="KW-0456">Lyase</keyword>
<keyword evidence="23" id="KW-1185">Reference proteome</keyword>
<dbReference type="PANTHER" id="PTHR10992:SF1078">
    <property type="entry name" value="AB HYDROLASE-1 DOMAIN-CONTAINING PROTEIN"/>
    <property type="match status" value="1"/>
</dbReference>
<dbReference type="InterPro" id="IPR045889">
    <property type="entry name" value="MES/HNL"/>
</dbReference>
<evidence type="ECO:0000313" key="23">
    <source>
        <dbReference type="Proteomes" id="UP000467840"/>
    </source>
</evidence>
<dbReference type="InterPro" id="IPR000073">
    <property type="entry name" value="AB_hydrolase_1"/>
</dbReference>
<evidence type="ECO:0000256" key="3">
    <source>
        <dbReference type="ARBA" id="ARBA00050241"/>
    </source>
</evidence>
<evidence type="ECO:0000256" key="1">
    <source>
        <dbReference type="ARBA" id="ARBA00023239"/>
    </source>
</evidence>
<evidence type="ECO:0000256" key="16">
    <source>
        <dbReference type="ARBA" id="ARBA00066572"/>
    </source>
</evidence>
<comment type="catalytic activity">
    <reaction evidence="9">
        <text>acrolein + hydrogen cyanide = (2S)-2-hydroxybut-3-enenitrile</text>
        <dbReference type="Rhea" id="RHEA:77411"/>
        <dbReference type="ChEBI" id="CHEBI:15368"/>
        <dbReference type="ChEBI" id="CHEBI:18407"/>
        <dbReference type="ChEBI" id="CHEBI:197356"/>
    </reaction>
</comment>
<evidence type="ECO:0000256" key="5">
    <source>
        <dbReference type="ARBA" id="ARBA00050358"/>
    </source>
</evidence>
<evidence type="ECO:0000256" key="15">
    <source>
        <dbReference type="ARBA" id="ARBA00060885"/>
    </source>
</evidence>
<dbReference type="EC" id="4.1.2.47" evidence="16"/>
<comment type="catalytic activity">
    <reaction evidence="3">
        <text>a monosubstituted aliphatic (S)-hydroxynitrile = an aldehyde + hydrogen cyanide</text>
        <dbReference type="Rhea" id="RHEA:56588"/>
        <dbReference type="ChEBI" id="CHEBI:17478"/>
        <dbReference type="ChEBI" id="CHEBI:18407"/>
        <dbReference type="ChEBI" id="CHEBI:140596"/>
        <dbReference type="EC" id="4.1.2.47"/>
    </reaction>
</comment>
<sequence>MAVGHFVLIHTICHGAWIWHKLKPVLEAAGHKVTALDLAASGIDPRQIEEIGSFDEYSEPLLTFMESLPKGEKVILVGESCGGLNIAIAADKYREKIAAAVFHNSLMPDTYHSPSYVVDKLMKVFPDWRDTTYFTFTKNGEEITGLKLGFTLLRENLYTKCPPEEYELAKMLTRKGSLFQNVLAKRPFFTEEGYGSIKRIYVWTDQDKIFLPEFQLWQIANYKPHKIYKVEGGDHKLQLTKTNEIAQILQEVADTYA</sequence>
<proteinExistence type="inferred from homology"/>
<reference evidence="22 23" key="1">
    <citation type="journal article" date="2020" name="Mol. Plant">
        <title>The Chromosome-Based Rubber Tree Genome Provides New Insights into Spurge Genome Evolution and Rubber Biosynthesis.</title>
        <authorList>
            <person name="Liu J."/>
            <person name="Shi C."/>
            <person name="Shi C.C."/>
            <person name="Li W."/>
            <person name="Zhang Q.J."/>
            <person name="Zhang Y."/>
            <person name="Li K."/>
            <person name="Lu H.F."/>
            <person name="Shi C."/>
            <person name="Zhu S.T."/>
            <person name="Xiao Z.Y."/>
            <person name="Nan H."/>
            <person name="Yue Y."/>
            <person name="Zhu X.G."/>
            <person name="Wu Y."/>
            <person name="Hong X.N."/>
            <person name="Fan G.Y."/>
            <person name="Tong Y."/>
            <person name="Zhang D."/>
            <person name="Mao C.L."/>
            <person name="Liu Y.L."/>
            <person name="Hao S.J."/>
            <person name="Liu W.Q."/>
            <person name="Lv M.Q."/>
            <person name="Zhang H.B."/>
            <person name="Liu Y."/>
            <person name="Hu-Tang G.R."/>
            <person name="Wang J.P."/>
            <person name="Wang J.H."/>
            <person name="Sun Y.H."/>
            <person name="Ni S.B."/>
            <person name="Chen W.B."/>
            <person name="Zhang X.C."/>
            <person name="Jiao Y.N."/>
            <person name="Eichler E.E."/>
            <person name="Li G.H."/>
            <person name="Liu X."/>
            <person name="Gao L.Z."/>
        </authorList>
    </citation>
    <scope>NUCLEOTIDE SEQUENCE [LARGE SCALE GENOMIC DNA]</scope>
    <source>
        <strain evidence="23">cv. GT1</strain>
        <tissue evidence="22">Leaf</tissue>
    </source>
</reference>
<evidence type="ECO:0000256" key="17">
    <source>
        <dbReference type="ARBA" id="ARBA00069221"/>
    </source>
</evidence>
<dbReference type="PANTHER" id="PTHR10992">
    <property type="entry name" value="METHYLESTERASE FAMILY MEMBER"/>
    <property type="match status" value="1"/>
</dbReference>
<dbReference type="InterPro" id="IPR029058">
    <property type="entry name" value="AB_hydrolase_fold"/>
</dbReference>
<accession>A0A6A6KWI7</accession>
<dbReference type="GO" id="GO:0009696">
    <property type="term" value="P:salicylic acid metabolic process"/>
    <property type="evidence" value="ECO:0007669"/>
    <property type="project" value="TreeGrafter"/>
</dbReference>
<comment type="caution">
    <text evidence="22">The sequence shown here is derived from an EMBL/GenBank/DDBJ whole genome shotgun (WGS) entry which is preliminary data.</text>
</comment>